<proteinExistence type="predicted"/>
<name>X1MI84_9ZZZZ</name>
<evidence type="ECO:0008006" key="2">
    <source>
        <dbReference type="Google" id="ProtNLM"/>
    </source>
</evidence>
<sequence length="359" mass="41547">LKNIINNYGAKLLICNVEVDDRQGEHINLKRLINNEAIYISNISNPCYSWSFSDKLPLITKEFTNQKLQSPEQLQSNYTIDTTQSSNHITVILSQMDEQEVNYPIFIEYKNGSGEIFIESGTINPSLEEKQMYTLYNIDNLSILVPMMMFIKYSLNDECWHNNHNYANLTIDDPSLSDSFSESLSYPDLLSKIKIYGFHTSIGFCARNWNDSQKEIVKLFLQNSDLFSLVIHGNNHDGYEFYKYSIQEGDKYEARPINDQESDIVFALFQMELHKIITGIPFGKIMVFPYGISPEDTLVLLKKYNFNATINAQDVPLDSIRGTEYDYNMYQAIMNYANFPVIQRWSLSRDQLSLSLFNA</sequence>
<dbReference type="AlphaFoldDB" id="X1MI84"/>
<feature type="non-terminal residue" evidence="1">
    <location>
        <position position="359"/>
    </location>
</feature>
<dbReference type="SUPFAM" id="SSF88713">
    <property type="entry name" value="Glycoside hydrolase/deacetylase"/>
    <property type="match status" value="1"/>
</dbReference>
<comment type="caution">
    <text evidence="1">The sequence shown here is derived from an EMBL/GenBank/DDBJ whole genome shotgun (WGS) entry which is preliminary data.</text>
</comment>
<reference evidence="1" key="1">
    <citation type="journal article" date="2014" name="Front. Microbiol.">
        <title>High frequency of phylogenetically diverse reductive dehalogenase-homologous genes in deep subseafloor sedimentary metagenomes.</title>
        <authorList>
            <person name="Kawai M."/>
            <person name="Futagami T."/>
            <person name="Toyoda A."/>
            <person name="Takaki Y."/>
            <person name="Nishi S."/>
            <person name="Hori S."/>
            <person name="Arai W."/>
            <person name="Tsubouchi T."/>
            <person name="Morono Y."/>
            <person name="Uchiyama I."/>
            <person name="Ito T."/>
            <person name="Fujiyama A."/>
            <person name="Inagaki F."/>
            <person name="Takami H."/>
        </authorList>
    </citation>
    <scope>NUCLEOTIDE SEQUENCE</scope>
    <source>
        <strain evidence="1">Expedition CK06-06</strain>
    </source>
</reference>
<feature type="non-terminal residue" evidence="1">
    <location>
        <position position="1"/>
    </location>
</feature>
<gene>
    <name evidence="1" type="ORF">S06H3_16713</name>
</gene>
<evidence type="ECO:0000313" key="1">
    <source>
        <dbReference type="EMBL" id="GAI17791.1"/>
    </source>
</evidence>
<protein>
    <recommendedName>
        <fullName evidence="2">NodB homology domain-containing protein</fullName>
    </recommendedName>
</protein>
<accession>X1MI84</accession>
<dbReference type="InterPro" id="IPR011330">
    <property type="entry name" value="Glyco_hydro/deAcase_b/a-brl"/>
</dbReference>
<dbReference type="GO" id="GO:0005975">
    <property type="term" value="P:carbohydrate metabolic process"/>
    <property type="evidence" value="ECO:0007669"/>
    <property type="project" value="InterPro"/>
</dbReference>
<dbReference type="EMBL" id="BARV01008287">
    <property type="protein sequence ID" value="GAI17791.1"/>
    <property type="molecule type" value="Genomic_DNA"/>
</dbReference>
<organism evidence="1">
    <name type="scientific">marine sediment metagenome</name>
    <dbReference type="NCBI Taxonomy" id="412755"/>
    <lineage>
        <taxon>unclassified sequences</taxon>
        <taxon>metagenomes</taxon>
        <taxon>ecological metagenomes</taxon>
    </lineage>
</organism>